<evidence type="ECO:0000256" key="3">
    <source>
        <dbReference type="ARBA" id="ARBA00022692"/>
    </source>
</evidence>
<dbReference type="Pfam" id="PF10035">
    <property type="entry name" value="DUF2179"/>
    <property type="match status" value="1"/>
</dbReference>
<dbReference type="GO" id="GO:0005886">
    <property type="term" value="C:plasma membrane"/>
    <property type="evidence" value="ECO:0007669"/>
    <property type="project" value="UniProtKB-SubCell"/>
</dbReference>
<feature type="domain" description="DUF2179" evidence="7">
    <location>
        <begin position="227"/>
        <end position="281"/>
    </location>
</feature>
<dbReference type="CDD" id="cd16380">
    <property type="entry name" value="YitT_C"/>
    <property type="match status" value="1"/>
</dbReference>
<feature type="transmembrane region" description="Helical" evidence="6">
    <location>
        <begin position="111"/>
        <end position="130"/>
    </location>
</feature>
<sequence length="301" mass="32688">MNKRKIIDYLYVMIGSAITGLGISLFTNPAQIAPGGVSGIATILYHVFGFDVGLTIFILSIPIFIIGIKLFGKRYGLMSLFGTFSLSFFTSLWCKVFGYNGILDYTKDMSIWLSCLYGGVLCGCGIGIVLKSGSNTGGTDIIALILSKYTHIPTGTSLLIVDGIIIAISAFVFSIESALYAVIVSYIISLVINKIVITMGTGYAKTAFIISDSLEDIGKFIIHNMDRSGTIVKAKGLYSNQEKPILMVVLPNYSISRLVQFVHEVDPNAFMTILDTHQVLGEGFTPIEKLVNINENDVTSK</sequence>
<protein>
    <submittedName>
        <fullName evidence="8">YitT family protein</fullName>
    </submittedName>
</protein>
<reference evidence="8 9" key="1">
    <citation type="submission" date="2019-08" db="EMBL/GenBank/DDBJ databases">
        <title>In-depth cultivation of the pig gut microbiome towards novel bacterial diversity and tailored functional studies.</title>
        <authorList>
            <person name="Wylensek D."/>
            <person name="Hitch T.C.A."/>
            <person name="Clavel T."/>
        </authorList>
    </citation>
    <scope>NUCLEOTIDE SEQUENCE [LARGE SCALE GENOMIC DNA]</scope>
    <source>
        <strain evidence="8 9">NM-380-WT-3C1</strain>
    </source>
</reference>
<name>A0A7X2PEC1_9SPIO</name>
<keyword evidence="5 6" id="KW-0472">Membrane</keyword>
<dbReference type="RefSeq" id="WP_154426780.1">
    <property type="nucleotide sequence ID" value="NZ_JAQYGB010000095.1"/>
</dbReference>
<keyword evidence="2" id="KW-1003">Cell membrane</keyword>
<comment type="subcellular location">
    <subcellularLocation>
        <location evidence="1">Cell membrane</location>
        <topology evidence="1">Multi-pass membrane protein</topology>
    </subcellularLocation>
</comment>
<evidence type="ECO:0000256" key="2">
    <source>
        <dbReference type="ARBA" id="ARBA00022475"/>
    </source>
</evidence>
<dbReference type="InterPro" id="IPR019264">
    <property type="entry name" value="DUF2179"/>
</dbReference>
<accession>A0A7X2PEC1</accession>
<evidence type="ECO:0000256" key="5">
    <source>
        <dbReference type="ARBA" id="ARBA00023136"/>
    </source>
</evidence>
<dbReference type="PANTHER" id="PTHR33545:SF9">
    <property type="entry name" value="UPF0750 MEMBRANE PROTEIN YITE"/>
    <property type="match status" value="1"/>
</dbReference>
<dbReference type="Gene3D" id="3.30.70.120">
    <property type="match status" value="1"/>
</dbReference>
<keyword evidence="3 6" id="KW-0812">Transmembrane</keyword>
<feature type="transmembrane region" description="Helical" evidence="6">
    <location>
        <begin position="151"/>
        <end position="172"/>
    </location>
</feature>
<dbReference type="EMBL" id="VUNN01000031">
    <property type="protein sequence ID" value="MSU07217.1"/>
    <property type="molecule type" value="Genomic_DNA"/>
</dbReference>
<dbReference type="Proteomes" id="UP000460549">
    <property type="component" value="Unassembled WGS sequence"/>
</dbReference>
<evidence type="ECO:0000256" key="6">
    <source>
        <dbReference type="SAM" id="Phobius"/>
    </source>
</evidence>
<keyword evidence="9" id="KW-1185">Reference proteome</keyword>
<feature type="transmembrane region" description="Helical" evidence="6">
    <location>
        <begin position="178"/>
        <end position="197"/>
    </location>
</feature>
<evidence type="ECO:0000313" key="8">
    <source>
        <dbReference type="EMBL" id="MSU07217.1"/>
    </source>
</evidence>
<dbReference type="InterPro" id="IPR015867">
    <property type="entry name" value="N-reg_PII/ATP_PRibTrfase_C"/>
</dbReference>
<feature type="transmembrane region" description="Helical" evidence="6">
    <location>
        <begin position="75"/>
        <end position="99"/>
    </location>
</feature>
<dbReference type="AlphaFoldDB" id="A0A7X2PEC1"/>
<comment type="caution">
    <text evidence="8">The sequence shown here is derived from an EMBL/GenBank/DDBJ whole genome shotgun (WGS) entry which is preliminary data.</text>
</comment>
<evidence type="ECO:0000256" key="4">
    <source>
        <dbReference type="ARBA" id="ARBA00022989"/>
    </source>
</evidence>
<dbReference type="PANTHER" id="PTHR33545">
    <property type="entry name" value="UPF0750 MEMBRANE PROTEIN YITT-RELATED"/>
    <property type="match status" value="1"/>
</dbReference>
<evidence type="ECO:0000256" key="1">
    <source>
        <dbReference type="ARBA" id="ARBA00004651"/>
    </source>
</evidence>
<evidence type="ECO:0000313" key="9">
    <source>
        <dbReference type="Proteomes" id="UP000460549"/>
    </source>
</evidence>
<dbReference type="Pfam" id="PF02588">
    <property type="entry name" value="YitT_membrane"/>
    <property type="match status" value="1"/>
</dbReference>
<evidence type="ECO:0000259" key="7">
    <source>
        <dbReference type="Pfam" id="PF10035"/>
    </source>
</evidence>
<feature type="transmembrane region" description="Helical" evidence="6">
    <location>
        <begin position="9"/>
        <end position="27"/>
    </location>
</feature>
<organism evidence="8 9">
    <name type="scientific">Bullifex porci</name>
    <dbReference type="NCBI Taxonomy" id="2606638"/>
    <lineage>
        <taxon>Bacteria</taxon>
        <taxon>Pseudomonadati</taxon>
        <taxon>Spirochaetota</taxon>
        <taxon>Spirochaetia</taxon>
        <taxon>Spirochaetales</taxon>
        <taxon>Spirochaetaceae</taxon>
        <taxon>Bullifex</taxon>
    </lineage>
</organism>
<dbReference type="InterPro" id="IPR003740">
    <property type="entry name" value="YitT"/>
</dbReference>
<keyword evidence="4 6" id="KW-1133">Transmembrane helix</keyword>
<dbReference type="InterPro" id="IPR051461">
    <property type="entry name" value="UPF0750_membrane"/>
</dbReference>
<feature type="transmembrane region" description="Helical" evidence="6">
    <location>
        <begin position="47"/>
        <end position="68"/>
    </location>
</feature>
<proteinExistence type="predicted"/>
<gene>
    <name evidence="8" type="ORF">FYJ80_10645</name>
</gene>
<dbReference type="PIRSF" id="PIRSF006483">
    <property type="entry name" value="Membrane_protein_YitT"/>
    <property type="match status" value="1"/>
</dbReference>